<dbReference type="Proteomes" id="UP001205843">
    <property type="component" value="Unassembled WGS sequence"/>
</dbReference>
<feature type="domain" description="NAD-dependent epimerase/dehydratase" evidence="1">
    <location>
        <begin position="6"/>
        <end position="207"/>
    </location>
</feature>
<dbReference type="InterPro" id="IPR036291">
    <property type="entry name" value="NAD(P)-bd_dom_sf"/>
</dbReference>
<protein>
    <submittedName>
        <fullName evidence="2">NADH dehydrogenase</fullName>
    </submittedName>
</protein>
<proteinExistence type="predicted"/>
<evidence type="ECO:0000313" key="3">
    <source>
        <dbReference type="Proteomes" id="UP001205843"/>
    </source>
</evidence>
<dbReference type="PANTHER" id="PTHR12126:SF11">
    <property type="entry name" value="NADH DEHYDROGENASE [UBIQUINONE] 1 ALPHA SUBCOMPLEX SUBUNIT 9, MITOCHONDRIAL"/>
    <property type="match status" value="1"/>
</dbReference>
<name>A0AAE3KA78_9GAMM</name>
<evidence type="ECO:0000259" key="1">
    <source>
        <dbReference type="Pfam" id="PF01370"/>
    </source>
</evidence>
<dbReference type="Gene3D" id="3.40.50.720">
    <property type="entry name" value="NAD(P)-binding Rossmann-like Domain"/>
    <property type="match status" value="1"/>
</dbReference>
<dbReference type="InterPro" id="IPR051207">
    <property type="entry name" value="ComplexI_NDUFA9_subunit"/>
</dbReference>
<dbReference type="Pfam" id="PF01370">
    <property type="entry name" value="Epimerase"/>
    <property type="match status" value="1"/>
</dbReference>
<dbReference type="GO" id="GO:0044877">
    <property type="term" value="F:protein-containing complex binding"/>
    <property type="evidence" value="ECO:0007669"/>
    <property type="project" value="TreeGrafter"/>
</dbReference>
<dbReference type="RefSeq" id="WP_253473120.1">
    <property type="nucleotide sequence ID" value="NZ_JALJXV010000001.1"/>
</dbReference>
<sequence>MRMERVCILGGSGFIGRNLANRLLEHNIAARVATRRRERSRHLLIIPRLELIEADVYNEDALTRLLAGADAVINLVGILNEKGSDGSGFRRAHVELTEIVLRACARAGIRRYVHMGALGADADNGPSHYQRTKGEAERLVLSAQSPELDVTVFRPSVVFGPEDSFFNRFAGLLRIAPGAFPLPTPYARFQPVFVGDVAEAFVRSLTNETTFGKSLDLVGPQRYTLLELVRYVATVAGLRRKIIPCPDWMSRLQARVMGMVPTKPFSMDNYLSATVDNISDHNALPALGIHPTAVEAVVPGYLSGGGRGHRGDYDGYRRLARR</sequence>
<dbReference type="SUPFAM" id="SSF51735">
    <property type="entry name" value="NAD(P)-binding Rossmann-fold domains"/>
    <property type="match status" value="1"/>
</dbReference>
<comment type="caution">
    <text evidence="2">The sequence shown here is derived from an EMBL/GenBank/DDBJ whole genome shotgun (WGS) entry which is preliminary data.</text>
</comment>
<organism evidence="2 3">
    <name type="scientific">Natronocella acetinitrilica</name>
    <dbReference type="NCBI Taxonomy" id="414046"/>
    <lineage>
        <taxon>Bacteria</taxon>
        <taxon>Pseudomonadati</taxon>
        <taxon>Pseudomonadota</taxon>
        <taxon>Gammaproteobacteria</taxon>
        <taxon>Chromatiales</taxon>
        <taxon>Ectothiorhodospiraceae</taxon>
        <taxon>Natronocella</taxon>
    </lineage>
</organism>
<dbReference type="EMBL" id="JALJXV010000001">
    <property type="protein sequence ID" value="MCP1673189.1"/>
    <property type="molecule type" value="Genomic_DNA"/>
</dbReference>
<dbReference type="CDD" id="cd05271">
    <property type="entry name" value="NDUFA9_like_SDR_a"/>
    <property type="match status" value="1"/>
</dbReference>
<dbReference type="InterPro" id="IPR001509">
    <property type="entry name" value="Epimerase_deHydtase"/>
</dbReference>
<reference evidence="2" key="1">
    <citation type="submission" date="2022-03" db="EMBL/GenBank/DDBJ databases">
        <title>Genomic Encyclopedia of Type Strains, Phase III (KMG-III): the genomes of soil and plant-associated and newly described type strains.</title>
        <authorList>
            <person name="Whitman W."/>
        </authorList>
    </citation>
    <scope>NUCLEOTIDE SEQUENCE</scope>
    <source>
        <strain evidence="2">ANL 6-2</strain>
    </source>
</reference>
<dbReference type="AlphaFoldDB" id="A0AAE3KA78"/>
<gene>
    <name evidence="2" type="ORF">J2T57_000281</name>
</gene>
<dbReference type="PANTHER" id="PTHR12126">
    <property type="entry name" value="NADH-UBIQUINONE OXIDOREDUCTASE 39 KDA SUBUNIT-RELATED"/>
    <property type="match status" value="1"/>
</dbReference>
<accession>A0AAE3KA78</accession>
<keyword evidence="3" id="KW-1185">Reference proteome</keyword>
<evidence type="ECO:0000313" key="2">
    <source>
        <dbReference type="EMBL" id="MCP1673189.1"/>
    </source>
</evidence>